<gene>
    <name evidence="1" type="ORF">EYW49_03540</name>
</gene>
<dbReference type="RefSeq" id="WP_131306224.1">
    <property type="nucleotide sequence ID" value="NZ_SJFN01000003.1"/>
</dbReference>
<comment type="caution">
    <text evidence="1">The sequence shown here is derived from an EMBL/GenBank/DDBJ whole genome shotgun (WGS) entry which is preliminary data.</text>
</comment>
<evidence type="ECO:0000313" key="2">
    <source>
        <dbReference type="Proteomes" id="UP000292781"/>
    </source>
</evidence>
<sequence length="228" mass="25095">MPDFRSPISKIAQRLTRDAEKAQAIHDYDMNSGVALSKYPDLIEVTREAERMSNTKDGAKELWDDLLFTVVEKSTKVDIETGIVLDEILKHSTTGENLADIIKRPNFPIKKTRAYVCLRIVRSGILDRTNFGMLPTGILDTLSAPGCQPSTLEWATHLVAQGKPPTLAQVRARDASDRAAAKTTKAHVSNVVAFQRPKRNAEKEAYMGSSSPVITLAGSVVKLDCGFR</sequence>
<reference evidence="1 2" key="1">
    <citation type="submission" date="2019-02" db="EMBL/GenBank/DDBJ databases">
        <title>Siculibacillus lacustris gen. nov., sp. nov., a new rosette-forming bacterium isolated from a freshwater crater lake (Lake St. Ana, Romania).</title>
        <authorList>
            <person name="Felfoldi T."/>
            <person name="Marton Z."/>
            <person name="Szabo A."/>
            <person name="Mentes A."/>
            <person name="Boka K."/>
            <person name="Marialigeti K."/>
            <person name="Mathe I."/>
            <person name="Koncz M."/>
            <person name="Schumann P."/>
            <person name="Toth E."/>
        </authorList>
    </citation>
    <scope>NUCLEOTIDE SEQUENCE [LARGE SCALE GENOMIC DNA]</scope>
    <source>
        <strain evidence="1 2">SA-279</strain>
    </source>
</reference>
<dbReference type="Proteomes" id="UP000292781">
    <property type="component" value="Unassembled WGS sequence"/>
</dbReference>
<accession>A0A4Q9VWU4</accession>
<dbReference type="EMBL" id="SJFN01000003">
    <property type="protein sequence ID" value="TBW40812.1"/>
    <property type="molecule type" value="Genomic_DNA"/>
</dbReference>
<name>A0A4Q9VWU4_9HYPH</name>
<protein>
    <submittedName>
        <fullName evidence="1">Uncharacterized protein</fullName>
    </submittedName>
</protein>
<dbReference type="AlphaFoldDB" id="A0A4Q9VWU4"/>
<organism evidence="1 2">
    <name type="scientific">Siculibacillus lacustris</name>
    <dbReference type="NCBI Taxonomy" id="1549641"/>
    <lineage>
        <taxon>Bacteria</taxon>
        <taxon>Pseudomonadati</taxon>
        <taxon>Pseudomonadota</taxon>
        <taxon>Alphaproteobacteria</taxon>
        <taxon>Hyphomicrobiales</taxon>
        <taxon>Ancalomicrobiaceae</taxon>
        <taxon>Siculibacillus</taxon>
    </lineage>
</organism>
<proteinExistence type="predicted"/>
<evidence type="ECO:0000313" key="1">
    <source>
        <dbReference type="EMBL" id="TBW40812.1"/>
    </source>
</evidence>
<keyword evidence="2" id="KW-1185">Reference proteome</keyword>